<dbReference type="PANTHER" id="PTHR36406:SF2">
    <property type="entry name" value="MEDIATOR OF RNA POLYMERASE II TRANSCRIPTION SUBUNIT 30"/>
    <property type="match status" value="1"/>
</dbReference>
<reference evidence="1" key="1">
    <citation type="submission" date="2021-01" db="EMBL/GenBank/DDBJ databases">
        <title>Adiantum capillus-veneris genome.</title>
        <authorList>
            <person name="Fang Y."/>
            <person name="Liao Q."/>
        </authorList>
    </citation>
    <scope>NUCLEOTIDE SEQUENCE</scope>
    <source>
        <strain evidence="1">H3</strain>
        <tissue evidence="1">Leaf</tissue>
    </source>
</reference>
<evidence type="ECO:0000313" key="1">
    <source>
        <dbReference type="EMBL" id="KAI5078884.1"/>
    </source>
</evidence>
<keyword evidence="2" id="KW-1185">Reference proteome</keyword>
<dbReference type="InterPro" id="IPR034568">
    <property type="entry name" value="MED30"/>
</dbReference>
<dbReference type="EMBL" id="JABFUD020000006">
    <property type="protein sequence ID" value="KAI5078884.1"/>
    <property type="molecule type" value="Genomic_DNA"/>
</dbReference>
<dbReference type="AlphaFoldDB" id="A0A9D4V334"/>
<sequence length="148" mass="15096">MEEGPPIVAVPSKSLQELAIEGQRALEAIVEAAHETLASMNEVLCNAALWSTSSAATAVAPASSSLGAGTQSSGSSLAAVGDPLETAASRIDASKAGGEGSSQQEGGWGALDEARLRLRLSATSLKAVIASVFSSPQVLLRNFPFMIW</sequence>
<gene>
    <name evidence="1" type="ORF">GOP47_0006555</name>
</gene>
<dbReference type="GO" id="GO:0016592">
    <property type="term" value="C:mediator complex"/>
    <property type="evidence" value="ECO:0007669"/>
    <property type="project" value="InterPro"/>
</dbReference>
<dbReference type="Proteomes" id="UP000886520">
    <property type="component" value="Chromosome 6"/>
</dbReference>
<accession>A0A9D4V334</accession>
<proteinExistence type="predicted"/>
<protein>
    <submittedName>
        <fullName evidence="1">Uncharacterized protein</fullName>
    </submittedName>
</protein>
<organism evidence="1 2">
    <name type="scientific">Adiantum capillus-veneris</name>
    <name type="common">Maidenhair fern</name>
    <dbReference type="NCBI Taxonomy" id="13818"/>
    <lineage>
        <taxon>Eukaryota</taxon>
        <taxon>Viridiplantae</taxon>
        <taxon>Streptophyta</taxon>
        <taxon>Embryophyta</taxon>
        <taxon>Tracheophyta</taxon>
        <taxon>Polypodiopsida</taxon>
        <taxon>Polypodiidae</taxon>
        <taxon>Polypodiales</taxon>
        <taxon>Pteridineae</taxon>
        <taxon>Pteridaceae</taxon>
        <taxon>Vittarioideae</taxon>
        <taxon>Adiantum</taxon>
    </lineage>
</organism>
<dbReference type="OrthoDB" id="532289at2759"/>
<comment type="caution">
    <text evidence="1">The sequence shown here is derived from an EMBL/GenBank/DDBJ whole genome shotgun (WGS) entry which is preliminary data.</text>
</comment>
<evidence type="ECO:0000313" key="2">
    <source>
        <dbReference type="Proteomes" id="UP000886520"/>
    </source>
</evidence>
<name>A0A9D4V334_ADICA</name>
<dbReference type="PANTHER" id="PTHR36406">
    <property type="entry name" value="MEDIATOR OF RNA POLYMERASE II TRANSCRIPTION SUBUNIT 30"/>
    <property type="match status" value="1"/>
</dbReference>